<dbReference type="Gene3D" id="3.30.457.10">
    <property type="entry name" value="Copper amine oxidase-like, N-terminal domain"/>
    <property type="match status" value="1"/>
</dbReference>
<dbReference type="EMBL" id="CP013023">
    <property type="protein sequence ID" value="ANF97134.1"/>
    <property type="molecule type" value="Genomic_DNA"/>
</dbReference>
<dbReference type="Pfam" id="PF07833">
    <property type="entry name" value="Cu_amine_oxidN1"/>
    <property type="match status" value="1"/>
</dbReference>
<name>A0A172ZHL8_9BACL</name>
<organism evidence="2 3">
    <name type="scientific">Paenibacillus bovis</name>
    <dbReference type="NCBI Taxonomy" id="1616788"/>
    <lineage>
        <taxon>Bacteria</taxon>
        <taxon>Bacillati</taxon>
        <taxon>Bacillota</taxon>
        <taxon>Bacilli</taxon>
        <taxon>Bacillales</taxon>
        <taxon>Paenibacillaceae</taxon>
        <taxon>Paenibacillus</taxon>
    </lineage>
</organism>
<sequence>MTERKRMIHHLAVSSALSLTLVAGSVVLPWMPVLSVAAADTTSSNLSIVAVIDGDNYLLSDGSIWAKSIKGPWHSQYNFKGITKGTNNHFYGWTEGGQVMSWDTVTGKTEIVDGVNNAAQVAGNGIILGRDGKIRLADSHRLDTPPNNIKLIDGFEDSYAALKNSGDVFYYKSSESGLGRRIGNYPDAVSIRQDGVALAVLRSDGSVTLHDLLAEESPKVIAQDAVSMAWQGSSRTLLVVKKDGTVWSCSRASGFAPEQLTELSDIREVTYGPEGIYARRNDGSWVLDNRQNVTAFNVPSIMELKLVLSKTDAAVGDKIEAQVQEVYSNGYISSRPAQSEELKVDPPQIAEVLSDGSLKVKAIGGAAVTLNADGRTAQATLNGASEEALTGALLIDGIVYLPVQSVFKALGASVAVNGNQFAITWGKDRIVLNKNSAAAKINDQPVTMKGKVQIADGQTVFPAALLTSIASSAKVSWDARYKQAVLNVNGSKVTVQSADTQRLIKQGEIGNLTRLLGKSYWINGYSGAGDRFSKVTIADINAEKDPYNRTRFVVHFRGANGKDYPSDQMTANEITELLSDSSQFFTYSPSSKYNWSASTWTHIQNGEVVRGMTKQQVLFAWGEPDRKEVSRQDGHVIEVWSYISGNSLDMLGFGDGVVYEIFSI</sequence>
<gene>
    <name evidence="2" type="ORF">AR543_14730</name>
</gene>
<dbReference type="AlphaFoldDB" id="A0A172ZHL8"/>
<evidence type="ECO:0000313" key="2">
    <source>
        <dbReference type="EMBL" id="ANF97134.1"/>
    </source>
</evidence>
<reference evidence="3" key="1">
    <citation type="submission" date="2015-10" db="EMBL/GenBank/DDBJ databases">
        <title>Genome of Paenibacillus bovis sp. nov.</title>
        <authorList>
            <person name="Wu Z."/>
            <person name="Gao C."/>
            <person name="Liu Z."/>
            <person name="Zheng H."/>
        </authorList>
    </citation>
    <scope>NUCLEOTIDE SEQUENCE [LARGE SCALE GENOMIC DNA]</scope>
    <source>
        <strain evidence="3">BD3526</strain>
    </source>
</reference>
<dbReference type="InterPro" id="IPR012854">
    <property type="entry name" value="Cu_amine_oxidase-like_N"/>
</dbReference>
<dbReference type="InterPro" id="IPR036582">
    <property type="entry name" value="Mao_N_sf"/>
</dbReference>
<evidence type="ECO:0000313" key="3">
    <source>
        <dbReference type="Proteomes" id="UP000078148"/>
    </source>
</evidence>
<evidence type="ECO:0000259" key="1">
    <source>
        <dbReference type="Pfam" id="PF07833"/>
    </source>
</evidence>
<dbReference type="SUPFAM" id="SSF82171">
    <property type="entry name" value="DPP6 N-terminal domain-like"/>
    <property type="match status" value="1"/>
</dbReference>
<keyword evidence="3" id="KW-1185">Reference proteome</keyword>
<dbReference type="OrthoDB" id="1684530at2"/>
<dbReference type="Proteomes" id="UP000078148">
    <property type="component" value="Chromosome"/>
</dbReference>
<dbReference type="SUPFAM" id="SSF55383">
    <property type="entry name" value="Copper amine oxidase, domain N"/>
    <property type="match status" value="1"/>
</dbReference>
<feature type="domain" description="Copper amine oxidase-like N-terminal" evidence="1">
    <location>
        <begin position="382"/>
        <end position="483"/>
    </location>
</feature>
<protein>
    <recommendedName>
        <fullName evidence="1">Copper amine oxidase-like N-terminal domain-containing protein</fullName>
    </recommendedName>
</protein>
<reference evidence="2 3" key="2">
    <citation type="journal article" date="2016" name="Int. J. Syst. Evol. Microbiol.">
        <title>Paenibacillus bovis sp. nov., isolated from raw yak (Bos grunniens) milk.</title>
        <authorList>
            <person name="Gao C."/>
            <person name="Han J."/>
            <person name="Liu Z."/>
            <person name="Xu X."/>
            <person name="Hang F."/>
            <person name="Wu Z."/>
        </authorList>
    </citation>
    <scope>NUCLEOTIDE SEQUENCE [LARGE SCALE GENOMIC DNA]</scope>
    <source>
        <strain evidence="2 3">BD3526</strain>
    </source>
</reference>
<dbReference type="RefSeq" id="WP_060535250.1">
    <property type="nucleotide sequence ID" value="NZ_CP013023.1"/>
</dbReference>
<dbReference type="KEGG" id="pbv:AR543_14730"/>
<proteinExistence type="predicted"/>
<accession>A0A172ZHL8</accession>